<organism evidence="2 3">
    <name type="scientific">Rhizophagus irregularis (strain DAOM 197198w)</name>
    <name type="common">Glomus intraradices</name>
    <dbReference type="NCBI Taxonomy" id="1432141"/>
    <lineage>
        <taxon>Eukaryota</taxon>
        <taxon>Fungi</taxon>
        <taxon>Fungi incertae sedis</taxon>
        <taxon>Mucoromycota</taxon>
        <taxon>Glomeromycotina</taxon>
        <taxon>Glomeromycetes</taxon>
        <taxon>Glomerales</taxon>
        <taxon>Glomeraceae</taxon>
        <taxon>Rhizophagus</taxon>
    </lineage>
</organism>
<dbReference type="Proteomes" id="UP000022910">
    <property type="component" value="Unassembled WGS sequence"/>
</dbReference>
<dbReference type="SUPFAM" id="SSF52047">
    <property type="entry name" value="RNI-like"/>
    <property type="match status" value="1"/>
</dbReference>
<evidence type="ECO:0000313" key="3">
    <source>
        <dbReference type="Proteomes" id="UP000022910"/>
    </source>
</evidence>
<feature type="compositionally biased region" description="Low complexity" evidence="1">
    <location>
        <begin position="122"/>
        <end position="138"/>
    </location>
</feature>
<reference evidence="2 3" key="1">
    <citation type="submission" date="2014-02" db="EMBL/GenBank/DDBJ databases">
        <title>Single nucleus genome sequencing reveals high similarity among nuclei of an endomycorrhizal fungus.</title>
        <authorList>
            <person name="Lin K."/>
            <person name="Geurts R."/>
            <person name="Zhang Z."/>
            <person name="Limpens E."/>
            <person name="Saunders D.G."/>
            <person name="Mu D."/>
            <person name="Pang E."/>
            <person name="Cao H."/>
            <person name="Cha H."/>
            <person name="Lin T."/>
            <person name="Zhou Q."/>
            <person name="Shang Y."/>
            <person name="Li Y."/>
            <person name="Ivanov S."/>
            <person name="Sharma T."/>
            <person name="Velzen R.V."/>
            <person name="Ruijter N.D."/>
            <person name="Aanen D.K."/>
            <person name="Win J."/>
            <person name="Kamoun S."/>
            <person name="Bisseling T."/>
            <person name="Huang S."/>
        </authorList>
    </citation>
    <scope>NUCLEOTIDE SEQUENCE [LARGE SCALE GENOMIC DNA]</scope>
    <source>
        <strain evidence="3">DAOM197198w</strain>
    </source>
</reference>
<name>A0A015IHD1_RHIIW</name>
<dbReference type="InterPro" id="IPR032675">
    <property type="entry name" value="LRR_dom_sf"/>
</dbReference>
<protein>
    <recommendedName>
        <fullName evidence="4">F-box domain-containing protein</fullName>
    </recommendedName>
</protein>
<dbReference type="HOGENOM" id="CLU_028913_0_1_1"/>
<comment type="caution">
    <text evidence="2">The sequence shown here is derived from an EMBL/GenBank/DDBJ whole genome shotgun (WGS) entry which is preliminary data.</text>
</comment>
<feature type="region of interest" description="Disordered" evidence="1">
    <location>
        <begin position="122"/>
        <end position="142"/>
    </location>
</feature>
<dbReference type="EMBL" id="JEMT01027666">
    <property type="protein sequence ID" value="EXX56587.1"/>
    <property type="molecule type" value="Genomic_DNA"/>
</dbReference>
<evidence type="ECO:0000313" key="2">
    <source>
        <dbReference type="EMBL" id="EXX56587.1"/>
    </source>
</evidence>
<evidence type="ECO:0000256" key="1">
    <source>
        <dbReference type="SAM" id="MobiDB-lite"/>
    </source>
</evidence>
<sequence>MATDYFEEILEYLDENDKNTLYSCLLVNRFLCKVSVKFLWRNIWNFKLQSEAQRQIIRTLLTCLPNESKKLLHKEETIIIPISETSKPPLFDYVSFFKAFSIDDFIIMIEFFIQKSTKSTKSTQSAKSTKSTKSGSSKNPNHLIRLNKSRNLLIEEILKMFISRTSLKILNYTMNKRKIMKIPYDIMLTEFPGARDCLKNLIELRCINEVRPEVFYQLSQVCHNIETIKIFGSLSHDNGMKKLIILQDNLKCLEVKKLHSSELNGILCSLNNKQLNTITKLHLKGINNLSSISFIIKFTNLQEFTLINYYDYNKVKLEELNYVIFSKLRYFAIRYNIKSEALLKFLENNGENLEEFKHYSFRTSINKSINLAVAKFCLNLKSLYARFEETNTVISILNSCQQLERICVYCVYWEGIDRIEELTEVGVYCDTFRIEALEIIKIIAKYSPKKFHELKLHGINLLPKELETIFMIWEDRIPCKTLTLIIKSDVVKKEENMKVIEKYKKFVDVKYEKYEKYKEMEM</sequence>
<evidence type="ECO:0008006" key="4">
    <source>
        <dbReference type="Google" id="ProtNLM"/>
    </source>
</evidence>
<keyword evidence="3" id="KW-1185">Reference proteome</keyword>
<accession>A0A015IHD1</accession>
<proteinExistence type="predicted"/>
<dbReference type="Gene3D" id="3.80.10.10">
    <property type="entry name" value="Ribonuclease Inhibitor"/>
    <property type="match status" value="1"/>
</dbReference>
<gene>
    <name evidence="2" type="ORF">RirG_214820</name>
</gene>
<dbReference type="AlphaFoldDB" id="A0A015IHD1"/>
<dbReference type="OrthoDB" id="2316528at2759"/>